<sequence>MEPETLLPQPKFSTLHSIVVELAAADVGEIPPTLSRALHALVLKWLAAANSSLAETIHASQSSPLTISPLLGNRRQGGVRVGDYFYFRIGLLDGALVEPLMRGFEQSETQSLVLADFPFILRQIYALPGTHQLAGAADYALLSNPPQVLNDVELHFLSATSFKQNKSVQTFPLPELVFNSLHRRWNVFAPEQYQLPNCEWNALVTAYELKTYALKMEGGTEVGAQGWIRYRFSDAEMARMATILANFAFFAGVGRKTAMGMGQTQLGIQSFKNQNLQKPRRELRKDNEKSNRRERRGHGEIRRV</sequence>
<organism evidence="3 4">
    <name type="scientific">Nostoc punctiforme FACHB-252</name>
    <dbReference type="NCBI Taxonomy" id="1357509"/>
    <lineage>
        <taxon>Bacteria</taxon>
        <taxon>Bacillati</taxon>
        <taxon>Cyanobacteriota</taxon>
        <taxon>Cyanophyceae</taxon>
        <taxon>Nostocales</taxon>
        <taxon>Nostocaceae</taxon>
        <taxon>Nostoc</taxon>
    </lineage>
</organism>
<dbReference type="Proteomes" id="UP000606396">
    <property type="component" value="Unassembled WGS sequence"/>
</dbReference>
<accession>A0ABR8HG98</accession>
<dbReference type="Pfam" id="PF10040">
    <property type="entry name" value="CRISPR_Cas6"/>
    <property type="match status" value="1"/>
</dbReference>
<dbReference type="InterPro" id="IPR019267">
    <property type="entry name" value="CRISPR-assoc_Cas6_C"/>
</dbReference>
<name>A0ABR8HG98_NOSPU</name>
<evidence type="ECO:0000256" key="1">
    <source>
        <dbReference type="SAM" id="MobiDB-lite"/>
    </source>
</evidence>
<dbReference type="InterPro" id="IPR045747">
    <property type="entry name" value="CRISPR-assoc_prot_Cas6_N_sf"/>
</dbReference>
<feature type="region of interest" description="Disordered" evidence="1">
    <location>
        <begin position="273"/>
        <end position="304"/>
    </location>
</feature>
<dbReference type="CDD" id="cd21141">
    <property type="entry name" value="Cas6_III-like"/>
    <property type="match status" value="1"/>
</dbReference>
<reference evidence="3 4" key="1">
    <citation type="journal article" date="2020" name="ISME J.">
        <title>Comparative genomics reveals insights into cyanobacterial evolution and habitat adaptation.</title>
        <authorList>
            <person name="Chen M.Y."/>
            <person name="Teng W.K."/>
            <person name="Zhao L."/>
            <person name="Hu C.X."/>
            <person name="Zhou Y.K."/>
            <person name="Han B.P."/>
            <person name="Song L.R."/>
            <person name="Shu W.S."/>
        </authorList>
    </citation>
    <scope>NUCLEOTIDE SEQUENCE [LARGE SCALE GENOMIC DNA]</scope>
    <source>
        <strain evidence="3 4">FACHB-252</strain>
    </source>
</reference>
<feature type="domain" description="CRISPR-associated protein Cas6 C-terminal" evidence="2">
    <location>
        <begin position="154"/>
        <end position="264"/>
    </location>
</feature>
<gene>
    <name evidence="3" type="ORF">H6G94_23935</name>
</gene>
<evidence type="ECO:0000313" key="3">
    <source>
        <dbReference type="EMBL" id="MBD2614286.1"/>
    </source>
</evidence>
<evidence type="ECO:0000313" key="4">
    <source>
        <dbReference type="Proteomes" id="UP000606396"/>
    </source>
</evidence>
<proteinExistence type="predicted"/>
<keyword evidence="4" id="KW-1185">Reference proteome</keyword>
<dbReference type="EMBL" id="JACJTC010000018">
    <property type="protein sequence ID" value="MBD2614286.1"/>
    <property type="molecule type" value="Genomic_DNA"/>
</dbReference>
<dbReference type="Gene3D" id="3.30.70.1900">
    <property type="match status" value="1"/>
</dbReference>
<dbReference type="RefSeq" id="WP_190951301.1">
    <property type="nucleotide sequence ID" value="NZ_JACJTC010000018.1"/>
</dbReference>
<protein>
    <submittedName>
        <fullName evidence="3">CRISPR-associated endoribonuclease Cas6</fullName>
    </submittedName>
</protein>
<comment type="caution">
    <text evidence="3">The sequence shown here is derived from an EMBL/GenBank/DDBJ whole genome shotgun (WGS) entry which is preliminary data.</text>
</comment>
<evidence type="ECO:0000259" key="2">
    <source>
        <dbReference type="Pfam" id="PF10040"/>
    </source>
</evidence>
<feature type="compositionally biased region" description="Basic and acidic residues" evidence="1">
    <location>
        <begin position="279"/>
        <end position="304"/>
    </location>
</feature>
<dbReference type="Gene3D" id="3.30.70.1890">
    <property type="match status" value="1"/>
</dbReference>